<evidence type="ECO:0000256" key="1">
    <source>
        <dbReference type="ARBA" id="ARBA00023015"/>
    </source>
</evidence>
<dbReference type="SMART" id="SM00420">
    <property type="entry name" value="HTH_DEOR"/>
    <property type="match status" value="1"/>
</dbReference>
<protein>
    <submittedName>
        <fullName evidence="4">DeoR family galactitol utilization operon repressor</fullName>
    </submittedName>
</protein>
<evidence type="ECO:0000259" key="3">
    <source>
        <dbReference type="PROSITE" id="PS51000"/>
    </source>
</evidence>
<proteinExistence type="predicted"/>
<dbReference type="SUPFAM" id="SSF46785">
    <property type="entry name" value="Winged helix' DNA-binding domain"/>
    <property type="match status" value="1"/>
</dbReference>
<gene>
    <name evidence="4" type="ORF">HNR75_002034</name>
</gene>
<dbReference type="GO" id="GO:0003700">
    <property type="term" value="F:DNA-binding transcription factor activity"/>
    <property type="evidence" value="ECO:0007669"/>
    <property type="project" value="InterPro"/>
</dbReference>
<dbReference type="Gene3D" id="1.10.10.10">
    <property type="entry name" value="Winged helix-like DNA-binding domain superfamily/Winged helix DNA-binding domain"/>
    <property type="match status" value="1"/>
</dbReference>
<dbReference type="SUPFAM" id="SSF100950">
    <property type="entry name" value="NagB/RpiA/CoA transferase-like"/>
    <property type="match status" value="1"/>
</dbReference>
<dbReference type="InterPro" id="IPR036388">
    <property type="entry name" value="WH-like_DNA-bd_sf"/>
</dbReference>
<dbReference type="PRINTS" id="PR00037">
    <property type="entry name" value="HTHLACR"/>
</dbReference>
<dbReference type="Pfam" id="PF08220">
    <property type="entry name" value="HTH_DeoR"/>
    <property type="match status" value="1"/>
</dbReference>
<dbReference type="InterPro" id="IPR037171">
    <property type="entry name" value="NagB/RpiA_transferase-like"/>
</dbReference>
<dbReference type="Gene3D" id="3.40.50.1360">
    <property type="match status" value="1"/>
</dbReference>
<dbReference type="InterPro" id="IPR036390">
    <property type="entry name" value="WH_DNA-bd_sf"/>
</dbReference>
<dbReference type="InterPro" id="IPR001034">
    <property type="entry name" value="DeoR_HTH"/>
</dbReference>
<dbReference type="AlphaFoldDB" id="A0A841GAF0"/>
<dbReference type="Pfam" id="PF00455">
    <property type="entry name" value="DeoRC"/>
    <property type="match status" value="1"/>
</dbReference>
<dbReference type="PROSITE" id="PS51000">
    <property type="entry name" value="HTH_DEOR_2"/>
    <property type="match status" value="1"/>
</dbReference>
<dbReference type="InterPro" id="IPR011991">
    <property type="entry name" value="ArsR-like_HTH"/>
</dbReference>
<comment type="caution">
    <text evidence="4">The sequence shown here is derived from an EMBL/GenBank/DDBJ whole genome shotgun (WGS) entry which is preliminary data.</text>
</comment>
<keyword evidence="5" id="KW-1185">Reference proteome</keyword>
<name>A0A841GAF0_9GAMM</name>
<organism evidence="4 5">
    <name type="scientific">Tolumonas osonensis</name>
    <dbReference type="NCBI Taxonomy" id="675874"/>
    <lineage>
        <taxon>Bacteria</taxon>
        <taxon>Pseudomonadati</taxon>
        <taxon>Pseudomonadota</taxon>
        <taxon>Gammaproteobacteria</taxon>
        <taxon>Aeromonadales</taxon>
        <taxon>Aeromonadaceae</taxon>
        <taxon>Tolumonas</taxon>
    </lineage>
</organism>
<keyword evidence="2" id="KW-0804">Transcription</keyword>
<dbReference type="PANTHER" id="PTHR30363:SF44">
    <property type="entry name" value="AGA OPERON TRANSCRIPTIONAL REPRESSOR-RELATED"/>
    <property type="match status" value="1"/>
</dbReference>
<accession>A0A841GAF0</accession>
<dbReference type="EMBL" id="JACHGR010000006">
    <property type="protein sequence ID" value="MBB6056104.1"/>
    <property type="molecule type" value="Genomic_DNA"/>
</dbReference>
<dbReference type="SMART" id="SM01134">
    <property type="entry name" value="DeoRC"/>
    <property type="match status" value="1"/>
</dbReference>
<dbReference type="Proteomes" id="UP000585721">
    <property type="component" value="Unassembled WGS sequence"/>
</dbReference>
<dbReference type="InterPro" id="IPR050313">
    <property type="entry name" value="Carb_Metab_HTH_regulators"/>
</dbReference>
<sequence length="260" mass="27932">MNANERRQRILEQLNEKGTVQVTELAEQFQISEVTIRTDLRILEEQGFLIRFHGGANLTSMLTFRAESKPDTETVLEDRYSLAQTPKSRIAKQASSLVFPGASVILDSGSTTLLIAEELVKTGNITVITNSLPAADVLSANKDITLVLCGGTLRHKTRSLHGAIAEAALTGVTADFLFVGADGIDPVNGITTFNEGYAISAVMAKAAKKVIAVVDSTKYGRSGFNQVLRIDQIDCLITDDGLDDNARVALQKAGLSVILV</sequence>
<keyword evidence="1" id="KW-0805">Transcription regulation</keyword>
<dbReference type="InterPro" id="IPR014036">
    <property type="entry name" value="DeoR-like_C"/>
</dbReference>
<reference evidence="4 5" key="1">
    <citation type="submission" date="2020-08" db="EMBL/GenBank/DDBJ databases">
        <title>Genomic Encyclopedia of Type Strains, Phase IV (KMG-IV): sequencing the most valuable type-strain genomes for metagenomic binning, comparative biology and taxonomic classification.</title>
        <authorList>
            <person name="Goeker M."/>
        </authorList>
    </citation>
    <scope>NUCLEOTIDE SEQUENCE [LARGE SCALE GENOMIC DNA]</scope>
    <source>
        <strain evidence="4 5">DSM 22975</strain>
    </source>
</reference>
<dbReference type="CDD" id="cd00090">
    <property type="entry name" value="HTH_ARSR"/>
    <property type="match status" value="1"/>
</dbReference>
<evidence type="ECO:0000256" key="2">
    <source>
        <dbReference type="ARBA" id="ARBA00023163"/>
    </source>
</evidence>
<evidence type="ECO:0000313" key="5">
    <source>
        <dbReference type="Proteomes" id="UP000585721"/>
    </source>
</evidence>
<dbReference type="PANTHER" id="PTHR30363">
    <property type="entry name" value="HTH-TYPE TRANSCRIPTIONAL REGULATOR SRLR-RELATED"/>
    <property type="match status" value="1"/>
</dbReference>
<evidence type="ECO:0000313" key="4">
    <source>
        <dbReference type="EMBL" id="MBB6056104.1"/>
    </source>
</evidence>
<feature type="domain" description="HTH deoR-type" evidence="3">
    <location>
        <begin position="3"/>
        <end position="58"/>
    </location>
</feature>
<dbReference type="RefSeq" id="WP_188026835.1">
    <property type="nucleotide sequence ID" value="NZ_JACHGR010000006.1"/>
</dbReference>